<keyword evidence="2" id="KW-1185">Reference proteome</keyword>
<evidence type="ECO:0000313" key="1">
    <source>
        <dbReference type="EMBL" id="GFT03826.1"/>
    </source>
</evidence>
<dbReference type="AlphaFoldDB" id="A0A8X6NAC1"/>
<keyword evidence="1" id="KW-0808">Transferase</keyword>
<reference evidence="1" key="1">
    <citation type="submission" date="2020-08" db="EMBL/GenBank/DDBJ databases">
        <title>Multicomponent nature underlies the extraordinary mechanical properties of spider dragline silk.</title>
        <authorList>
            <person name="Kono N."/>
            <person name="Nakamura H."/>
            <person name="Mori M."/>
            <person name="Yoshida Y."/>
            <person name="Ohtoshi R."/>
            <person name="Malay A.D."/>
            <person name="Moran D.A.P."/>
            <person name="Tomita M."/>
            <person name="Numata K."/>
            <person name="Arakawa K."/>
        </authorList>
    </citation>
    <scope>NUCLEOTIDE SEQUENCE</scope>
</reference>
<sequence length="231" mass="26388">MTVDLTHSWTIFKKTVLDKARSNIPRGNVKHYVPYFAHNTSTLSPILEKSKRLLETFSATDNYTRTELNKINAELKLVYAHLKRKRWKEMRSKIDSRSSDSKIWKLVKNINKEQEQFATCNSVRDAARQDYPDDKSAANSLATHYQSSSRFNFSSMNRSILKRARNVINGCRSSDLGDPMLAKPFSSQEFLLAQALLDLKKSPGPDGLQGQMLENLGTRGKQRLLHIINLS</sequence>
<comment type="caution">
    <text evidence="1">The sequence shown here is derived from an EMBL/GenBank/DDBJ whole genome shotgun (WGS) entry which is preliminary data.</text>
</comment>
<keyword evidence="1" id="KW-0695">RNA-directed DNA polymerase</keyword>
<name>A0A8X6NAC1_NEPPI</name>
<dbReference type="EMBL" id="BMAW01102341">
    <property type="protein sequence ID" value="GFT03826.1"/>
    <property type="molecule type" value="Genomic_DNA"/>
</dbReference>
<keyword evidence="1" id="KW-0548">Nucleotidyltransferase</keyword>
<protein>
    <submittedName>
        <fullName evidence="1">RNA-directed DNA polymerase from mobile element jockey</fullName>
    </submittedName>
</protein>
<organism evidence="1 2">
    <name type="scientific">Nephila pilipes</name>
    <name type="common">Giant wood spider</name>
    <name type="synonym">Nephila maculata</name>
    <dbReference type="NCBI Taxonomy" id="299642"/>
    <lineage>
        <taxon>Eukaryota</taxon>
        <taxon>Metazoa</taxon>
        <taxon>Ecdysozoa</taxon>
        <taxon>Arthropoda</taxon>
        <taxon>Chelicerata</taxon>
        <taxon>Arachnida</taxon>
        <taxon>Araneae</taxon>
        <taxon>Araneomorphae</taxon>
        <taxon>Entelegynae</taxon>
        <taxon>Araneoidea</taxon>
        <taxon>Nephilidae</taxon>
        <taxon>Nephila</taxon>
    </lineage>
</organism>
<gene>
    <name evidence="1" type="primary">jockeypol_261</name>
    <name evidence="1" type="ORF">NPIL_449571</name>
</gene>
<dbReference type="Proteomes" id="UP000887013">
    <property type="component" value="Unassembled WGS sequence"/>
</dbReference>
<evidence type="ECO:0000313" key="2">
    <source>
        <dbReference type="Proteomes" id="UP000887013"/>
    </source>
</evidence>
<proteinExistence type="predicted"/>
<accession>A0A8X6NAC1</accession>
<dbReference type="OrthoDB" id="6115992at2759"/>
<dbReference type="GO" id="GO:0003964">
    <property type="term" value="F:RNA-directed DNA polymerase activity"/>
    <property type="evidence" value="ECO:0007669"/>
    <property type="project" value="UniProtKB-KW"/>
</dbReference>